<evidence type="ECO:0000256" key="10">
    <source>
        <dbReference type="HAMAP-Rule" id="MF_00244"/>
    </source>
</evidence>
<evidence type="ECO:0000256" key="7">
    <source>
        <dbReference type="ARBA" id="ARBA00022840"/>
    </source>
</evidence>
<dbReference type="RefSeq" id="WP_262430282.1">
    <property type="nucleotide sequence ID" value="NZ_JACRTG010000028.1"/>
</dbReference>
<evidence type="ECO:0000256" key="1">
    <source>
        <dbReference type="ARBA" id="ARBA00002324"/>
    </source>
</evidence>
<dbReference type="SUPFAM" id="SSF52374">
    <property type="entry name" value="Nucleotidylyl transferase"/>
    <property type="match status" value="1"/>
</dbReference>
<dbReference type="InterPro" id="IPR004821">
    <property type="entry name" value="Cyt_trans-like"/>
</dbReference>
<accession>A0A926ES96</accession>
<dbReference type="HAMAP" id="MF_00244">
    <property type="entry name" value="NaMN_adenylyltr"/>
    <property type="match status" value="1"/>
</dbReference>
<comment type="function">
    <text evidence="1 10">Catalyzes the reversible adenylation of nicotinate mononucleotide (NaMN) to nicotinic acid adenine dinucleotide (NaAD).</text>
</comment>
<dbReference type="PANTHER" id="PTHR39321">
    <property type="entry name" value="NICOTINATE-NUCLEOTIDE ADENYLYLTRANSFERASE-RELATED"/>
    <property type="match status" value="1"/>
</dbReference>
<feature type="domain" description="Cytidyltransferase-like" evidence="11">
    <location>
        <begin position="5"/>
        <end position="172"/>
    </location>
</feature>
<keyword evidence="5 10" id="KW-0548">Nucleotidyltransferase</keyword>
<dbReference type="CDD" id="cd02165">
    <property type="entry name" value="NMNAT"/>
    <property type="match status" value="1"/>
</dbReference>
<evidence type="ECO:0000313" key="12">
    <source>
        <dbReference type="EMBL" id="MBC8588828.1"/>
    </source>
</evidence>
<evidence type="ECO:0000259" key="11">
    <source>
        <dbReference type="Pfam" id="PF01467"/>
    </source>
</evidence>
<organism evidence="12 13">
    <name type="scientific">Paratissierella segnis</name>
    <dbReference type="NCBI Taxonomy" id="2763679"/>
    <lineage>
        <taxon>Bacteria</taxon>
        <taxon>Bacillati</taxon>
        <taxon>Bacillota</taxon>
        <taxon>Tissierellia</taxon>
        <taxon>Tissierellales</taxon>
        <taxon>Tissierellaceae</taxon>
        <taxon>Paratissierella</taxon>
    </lineage>
</organism>
<evidence type="ECO:0000256" key="5">
    <source>
        <dbReference type="ARBA" id="ARBA00022695"/>
    </source>
</evidence>
<comment type="caution">
    <text evidence="12">The sequence shown here is derived from an EMBL/GenBank/DDBJ whole genome shotgun (WGS) entry which is preliminary data.</text>
</comment>
<evidence type="ECO:0000256" key="2">
    <source>
        <dbReference type="ARBA" id="ARBA00005019"/>
    </source>
</evidence>
<dbReference type="EMBL" id="JACRTG010000028">
    <property type="protein sequence ID" value="MBC8588828.1"/>
    <property type="molecule type" value="Genomic_DNA"/>
</dbReference>
<evidence type="ECO:0000256" key="9">
    <source>
        <dbReference type="ARBA" id="ARBA00048721"/>
    </source>
</evidence>
<dbReference type="NCBIfam" id="NF000840">
    <property type="entry name" value="PRK00071.1-3"/>
    <property type="match status" value="1"/>
</dbReference>
<protein>
    <recommendedName>
        <fullName evidence="10">Probable nicotinate-nucleotide adenylyltransferase</fullName>
        <ecNumber evidence="10">2.7.7.18</ecNumber>
    </recommendedName>
    <alternativeName>
        <fullName evidence="10">Deamido-NAD(+) diphosphorylase</fullName>
    </alternativeName>
    <alternativeName>
        <fullName evidence="10">Deamido-NAD(+) pyrophosphorylase</fullName>
    </alternativeName>
    <alternativeName>
        <fullName evidence="10">Nicotinate mononucleotide adenylyltransferase</fullName>
        <shortName evidence="10">NaMN adenylyltransferase</shortName>
    </alternativeName>
</protein>
<reference evidence="12" key="1">
    <citation type="submission" date="2020-08" db="EMBL/GenBank/DDBJ databases">
        <title>Genome public.</title>
        <authorList>
            <person name="Liu C."/>
            <person name="Sun Q."/>
        </authorList>
    </citation>
    <scope>NUCLEOTIDE SEQUENCE</scope>
    <source>
        <strain evidence="12">BX21</strain>
    </source>
</reference>
<dbReference type="NCBIfam" id="TIGR00125">
    <property type="entry name" value="cyt_tran_rel"/>
    <property type="match status" value="1"/>
</dbReference>
<evidence type="ECO:0000256" key="8">
    <source>
        <dbReference type="ARBA" id="ARBA00023027"/>
    </source>
</evidence>
<keyword evidence="3 10" id="KW-0662">Pyridine nucleotide biosynthesis</keyword>
<keyword evidence="7 10" id="KW-0067">ATP-binding</keyword>
<dbReference type="InterPro" id="IPR005248">
    <property type="entry name" value="NadD/NMNAT"/>
</dbReference>
<dbReference type="EC" id="2.7.7.18" evidence="10"/>
<dbReference type="GO" id="GO:0005524">
    <property type="term" value="F:ATP binding"/>
    <property type="evidence" value="ECO:0007669"/>
    <property type="project" value="UniProtKB-KW"/>
</dbReference>
<dbReference type="NCBIfam" id="TIGR00482">
    <property type="entry name" value="nicotinate (nicotinamide) nucleotide adenylyltransferase"/>
    <property type="match status" value="1"/>
</dbReference>
<dbReference type="GO" id="GO:0009435">
    <property type="term" value="P:NAD+ biosynthetic process"/>
    <property type="evidence" value="ECO:0007669"/>
    <property type="project" value="UniProtKB-UniRule"/>
</dbReference>
<proteinExistence type="inferred from homology"/>
<evidence type="ECO:0000313" key="13">
    <source>
        <dbReference type="Proteomes" id="UP000601171"/>
    </source>
</evidence>
<keyword evidence="8 10" id="KW-0520">NAD</keyword>
<name>A0A926ES96_9FIRM</name>
<keyword evidence="6 10" id="KW-0547">Nucleotide-binding</keyword>
<keyword evidence="13" id="KW-1185">Reference proteome</keyword>
<evidence type="ECO:0000256" key="6">
    <source>
        <dbReference type="ARBA" id="ARBA00022741"/>
    </source>
</evidence>
<comment type="similarity">
    <text evidence="10">Belongs to the NadD family.</text>
</comment>
<dbReference type="Gene3D" id="3.40.50.620">
    <property type="entry name" value="HUPs"/>
    <property type="match status" value="1"/>
</dbReference>
<gene>
    <name evidence="10" type="primary">nadD</name>
    <name evidence="12" type="ORF">H8707_11430</name>
</gene>
<dbReference type="AlphaFoldDB" id="A0A926ES96"/>
<sequence length="209" mass="24286">MKIGLMGGTFNPIHMGHLIISEFIRVMFPLDKVIFIPSGLPPHKDNDIAEGSHRMAMVKLAINSNPYFDISQIELNRVGKSYTVDTIEEIKNIYPDNELYFIIGSDSLLDLTSWKDFESLVTKTNFLVYGRKENSEKSIIGRIDELKNKYNSSFYYIRGPLVEISSTLIRDRIKNQMSIKYLVPGKVEKYIYENHLYKGEDHYRDIYKT</sequence>
<dbReference type="GO" id="GO:0004515">
    <property type="term" value="F:nicotinate-nucleotide adenylyltransferase activity"/>
    <property type="evidence" value="ECO:0007669"/>
    <property type="project" value="UniProtKB-UniRule"/>
</dbReference>
<dbReference type="PANTHER" id="PTHR39321:SF3">
    <property type="entry name" value="PHOSPHOPANTETHEINE ADENYLYLTRANSFERASE"/>
    <property type="match status" value="1"/>
</dbReference>
<keyword evidence="4 10" id="KW-0808">Transferase</keyword>
<evidence type="ECO:0000256" key="4">
    <source>
        <dbReference type="ARBA" id="ARBA00022679"/>
    </source>
</evidence>
<dbReference type="Pfam" id="PF01467">
    <property type="entry name" value="CTP_transf_like"/>
    <property type="match status" value="1"/>
</dbReference>
<comment type="pathway">
    <text evidence="2 10">Cofactor biosynthesis; NAD(+) biosynthesis; deamido-NAD(+) from nicotinate D-ribonucleotide: step 1/1.</text>
</comment>
<dbReference type="Proteomes" id="UP000601171">
    <property type="component" value="Unassembled WGS sequence"/>
</dbReference>
<dbReference type="InterPro" id="IPR014729">
    <property type="entry name" value="Rossmann-like_a/b/a_fold"/>
</dbReference>
<evidence type="ECO:0000256" key="3">
    <source>
        <dbReference type="ARBA" id="ARBA00022642"/>
    </source>
</evidence>
<comment type="catalytic activity">
    <reaction evidence="9 10">
        <text>nicotinate beta-D-ribonucleotide + ATP + H(+) = deamido-NAD(+) + diphosphate</text>
        <dbReference type="Rhea" id="RHEA:22860"/>
        <dbReference type="ChEBI" id="CHEBI:15378"/>
        <dbReference type="ChEBI" id="CHEBI:30616"/>
        <dbReference type="ChEBI" id="CHEBI:33019"/>
        <dbReference type="ChEBI" id="CHEBI:57502"/>
        <dbReference type="ChEBI" id="CHEBI:58437"/>
        <dbReference type="EC" id="2.7.7.18"/>
    </reaction>
</comment>